<reference evidence="2 3" key="1">
    <citation type="journal article" date="2016" name="Sci. Rep.">
        <title>Complete genome sequence and transcriptomic analysis of a novel marine strain Bacillus weihaiensis reveals the mechanism of brown algae degradation.</title>
        <authorList>
            <person name="Zhu Y."/>
            <person name="Chen P."/>
            <person name="Bao Y."/>
            <person name="Men Y."/>
            <person name="Zeng Y."/>
            <person name="Yang J."/>
            <person name="Sun J."/>
            <person name="Sun Y."/>
        </authorList>
    </citation>
    <scope>NUCLEOTIDE SEQUENCE [LARGE SCALE GENOMIC DNA]</scope>
    <source>
        <strain evidence="2 3">Alg07</strain>
    </source>
</reference>
<dbReference type="Pfam" id="PF04134">
    <property type="entry name" value="DCC1-like"/>
    <property type="match status" value="1"/>
</dbReference>
<keyword evidence="1" id="KW-0812">Transmembrane</keyword>
<proteinExistence type="predicted"/>
<dbReference type="RefSeq" id="WP_072578666.1">
    <property type="nucleotide sequence ID" value="NZ_CP016020.1"/>
</dbReference>
<dbReference type="Proteomes" id="UP000181936">
    <property type="component" value="Chromosome"/>
</dbReference>
<organism evidence="2 3">
    <name type="scientific">Bacillus weihaiensis</name>
    <dbReference type="NCBI Taxonomy" id="1547283"/>
    <lineage>
        <taxon>Bacteria</taxon>
        <taxon>Bacillati</taxon>
        <taxon>Bacillota</taxon>
        <taxon>Bacilli</taxon>
        <taxon>Bacillales</taxon>
        <taxon>Bacillaceae</taxon>
        <taxon>Bacillus</taxon>
    </lineage>
</organism>
<gene>
    <name evidence="2" type="ORF">A9C19_03340</name>
</gene>
<sequence>MTNTAHTILLFDGICNLCNETVKFVIRYDKNEQFKFASLQSDEGQNLLKKHRLPTKDFNSFVMVKDNKVYTKSTAALMVCKTLGGAWSLLYLFIILPKPFRDAIYTYIAKHRYKWFGKKEECMIPTPEMKKRFLS</sequence>
<dbReference type="InterPro" id="IPR007263">
    <property type="entry name" value="DCC1-like"/>
</dbReference>
<evidence type="ECO:0008006" key="4">
    <source>
        <dbReference type="Google" id="ProtNLM"/>
    </source>
</evidence>
<dbReference type="PANTHER" id="PTHR33639">
    <property type="entry name" value="THIOL-DISULFIDE OXIDOREDUCTASE DCC"/>
    <property type="match status" value="1"/>
</dbReference>
<dbReference type="AlphaFoldDB" id="A0A1L3MNJ1"/>
<dbReference type="OrthoDB" id="9785438at2"/>
<evidence type="ECO:0000313" key="3">
    <source>
        <dbReference type="Proteomes" id="UP000181936"/>
    </source>
</evidence>
<keyword evidence="1" id="KW-1133">Transmembrane helix</keyword>
<dbReference type="InterPro" id="IPR052927">
    <property type="entry name" value="DCC_oxidoreductase"/>
</dbReference>
<keyword evidence="1" id="KW-0472">Membrane</keyword>
<evidence type="ECO:0000313" key="2">
    <source>
        <dbReference type="EMBL" id="APH03872.1"/>
    </source>
</evidence>
<name>A0A1L3MNJ1_9BACI</name>
<feature type="transmembrane region" description="Helical" evidence="1">
    <location>
        <begin position="75"/>
        <end position="96"/>
    </location>
</feature>
<protein>
    <recommendedName>
        <fullName evidence="4">Thiol-disulfide oxidoreductase</fullName>
    </recommendedName>
</protein>
<keyword evidence="3" id="KW-1185">Reference proteome</keyword>
<dbReference type="GO" id="GO:0015035">
    <property type="term" value="F:protein-disulfide reductase activity"/>
    <property type="evidence" value="ECO:0007669"/>
    <property type="project" value="InterPro"/>
</dbReference>
<dbReference type="EMBL" id="CP016020">
    <property type="protein sequence ID" value="APH03872.1"/>
    <property type="molecule type" value="Genomic_DNA"/>
</dbReference>
<evidence type="ECO:0000256" key="1">
    <source>
        <dbReference type="SAM" id="Phobius"/>
    </source>
</evidence>
<dbReference type="KEGG" id="bwh:A9C19_03340"/>
<dbReference type="PANTHER" id="PTHR33639:SF2">
    <property type="entry name" value="DUF393 DOMAIN-CONTAINING PROTEIN"/>
    <property type="match status" value="1"/>
</dbReference>
<accession>A0A1L3MNJ1</accession>